<dbReference type="AlphaFoldDB" id="A0A0R0LV78"/>
<protein>
    <submittedName>
        <fullName evidence="1">Uncharacterized protein</fullName>
    </submittedName>
</protein>
<evidence type="ECO:0000313" key="2">
    <source>
        <dbReference type="Proteomes" id="UP000051530"/>
    </source>
</evidence>
<reference evidence="1 2" key="1">
    <citation type="submission" date="2015-07" db="EMBL/GenBank/DDBJ databases">
        <title>The genome of Pseudoloma neurophilia, a relevant intracellular parasite of the zebrafish.</title>
        <authorList>
            <person name="Ndikumana S."/>
            <person name="Pelin A."/>
            <person name="Sanders J."/>
            <person name="Corradi N."/>
        </authorList>
    </citation>
    <scope>NUCLEOTIDE SEQUENCE [LARGE SCALE GENOMIC DNA]</scope>
    <source>
        <strain evidence="1 2">MK1</strain>
    </source>
</reference>
<accession>A0A0R0LV78</accession>
<sequence length="74" mass="8600">MSNLNNDQIRAKISDFCLILNKKCDNCGNKTRLKTKMQNILICTCKPCSSTKGLYKNTILDKFLKNFEFFIFLI</sequence>
<name>A0A0R0LV78_9MICR</name>
<evidence type="ECO:0000313" key="1">
    <source>
        <dbReference type="EMBL" id="KRH93128.1"/>
    </source>
</evidence>
<proteinExistence type="predicted"/>
<gene>
    <name evidence="1" type="ORF">M153_1454000834</name>
</gene>
<dbReference type="Proteomes" id="UP000051530">
    <property type="component" value="Unassembled WGS sequence"/>
</dbReference>
<organism evidence="1 2">
    <name type="scientific">Pseudoloma neurophilia</name>
    <dbReference type="NCBI Taxonomy" id="146866"/>
    <lineage>
        <taxon>Eukaryota</taxon>
        <taxon>Fungi</taxon>
        <taxon>Fungi incertae sedis</taxon>
        <taxon>Microsporidia</taxon>
        <taxon>Pseudoloma</taxon>
    </lineage>
</organism>
<dbReference type="EMBL" id="LGUB01000478">
    <property type="protein sequence ID" value="KRH93128.1"/>
    <property type="molecule type" value="Genomic_DNA"/>
</dbReference>
<keyword evidence="2" id="KW-1185">Reference proteome</keyword>
<comment type="caution">
    <text evidence="1">The sequence shown here is derived from an EMBL/GenBank/DDBJ whole genome shotgun (WGS) entry which is preliminary data.</text>
</comment>
<dbReference type="VEuPathDB" id="MicrosporidiaDB:M153_1454000834"/>